<keyword evidence="2" id="KW-0119">Carbohydrate metabolism</keyword>
<evidence type="ECO:0000313" key="6">
    <source>
        <dbReference type="EMBL" id="GGS50187.1"/>
    </source>
</evidence>
<feature type="domain" description="Fibronectin type-III" evidence="4">
    <location>
        <begin position="186"/>
        <end position="283"/>
    </location>
</feature>
<dbReference type="SUPFAM" id="SSF49265">
    <property type="entry name" value="Fibronectin type III"/>
    <property type="match status" value="1"/>
</dbReference>
<dbReference type="PROSITE" id="PS51820">
    <property type="entry name" value="PA14"/>
    <property type="match status" value="1"/>
</dbReference>
<reference evidence="7" key="1">
    <citation type="journal article" date="2019" name="Int. J. Syst. Evol. Microbiol.">
        <title>The Global Catalogue of Microorganisms (GCM) 10K type strain sequencing project: providing services to taxonomists for standard genome sequencing and annotation.</title>
        <authorList>
            <consortium name="The Broad Institute Genomics Platform"/>
            <consortium name="The Broad Institute Genome Sequencing Center for Infectious Disease"/>
            <person name="Wu L."/>
            <person name="Ma J."/>
        </authorList>
    </citation>
    <scope>NUCLEOTIDE SEQUENCE [LARGE SCALE GENOMIC DNA]</scope>
    <source>
        <strain evidence="7">JCM 4350</strain>
    </source>
</reference>
<dbReference type="SMART" id="SM00758">
    <property type="entry name" value="PA14"/>
    <property type="match status" value="1"/>
</dbReference>
<feature type="region of interest" description="Disordered" evidence="3">
    <location>
        <begin position="587"/>
        <end position="608"/>
    </location>
</feature>
<dbReference type="InterPro" id="IPR013783">
    <property type="entry name" value="Ig-like_fold"/>
</dbReference>
<accession>A0ABQ2T2L5</accession>
<keyword evidence="1" id="KW-0378">Hydrolase</keyword>
<dbReference type="Gene3D" id="2.60.40.10">
    <property type="entry name" value="Immunoglobulins"/>
    <property type="match status" value="3"/>
</dbReference>
<feature type="domain" description="PA14" evidence="5">
    <location>
        <begin position="47"/>
        <end position="186"/>
    </location>
</feature>
<dbReference type="PROSITE" id="PS50853">
    <property type="entry name" value="FN3"/>
    <property type="match status" value="1"/>
</dbReference>
<evidence type="ECO:0000256" key="2">
    <source>
        <dbReference type="ARBA" id="ARBA00023326"/>
    </source>
</evidence>
<evidence type="ECO:0000256" key="3">
    <source>
        <dbReference type="SAM" id="MobiDB-lite"/>
    </source>
</evidence>
<dbReference type="InterPro" id="IPR036116">
    <property type="entry name" value="FN3_sf"/>
</dbReference>
<dbReference type="EMBL" id="BMSZ01000006">
    <property type="protein sequence ID" value="GGS50187.1"/>
    <property type="molecule type" value="Genomic_DNA"/>
</dbReference>
<dbReference type="SUPFAM" id="SSF56988">
    <property type="entry name" value="Anthrax protective antigen"/>
    <property type="match status" value="1"/>
</dbReference>
<evidence type="ECO:0000256" key="1">
    <source>
        <dbReference type="ARBA" id="ARBA00023295"/>
    </source>
</evidence>
<dbReference type="InterPro" id="IPR003961">
    <property type="entry name" value="FN3_dom"/>
</dbReference>
<comment type="caution">
    <text evidence="6">The sequence shown here is derived from an EMBL/GenBank/DDBJ whole genome shotgun (WGS) entry which is preliminary data.</text>
</comment>
<dbReference type="Proteomes" id="UP000659767">
    <property type="component" value="Unassembled WGS sequence"/>
</dbReference>
<name>A0ABQ2T2L5_STRBA</name>
<evidence type="ECO:0000259" key="5">
    <source>
        <dbReference type="PROSITE" id="PS51820"/>
    </source>
</evidence>
<keyword evidence="7" id="KW-1185">Reference proteome</keyword>
<keyword evidence="1" id="KW-0326">Glycosidase</keyword>
<evidence type="ECO:0000313" key="7">
    <source>
        <dbReference type="Proteomes" id="UP000659767"/>
    </source>
</evidence>
<organism evidence="6 7">
    <name type="scientific">Streptomyces badius</name>
    <dbReference type="NCBI Taxonomy" id="1941"/>
    <lineage>
        <taxon>Bacteria</taxon>
        <taxon>Bacillati</taxon>
        <taxon>Actinomycetota</taxon>
        <taxon>Actinomycetes</taxon>
        <taxon>Kitasatosporales</taxon>
        <taxon>Streptomycetaceae</taxon>
        <taxon>Streptomyces</taxon>
    </lineage>
</organism>
<dbReference type="InterPro" id="IPR037524">
    <property type="entry name" value="PA14/GLEYA"/>
</dbReference>
<keyword evidence="2" id="KW-0624">Polysaccharide degradation</keyword>
<dbReference type="Pfam" id="PF07691">
    <property type="entry name" value="PA14"/>
    <property type="match status" value="1"/>
</dbReference>
<gene>
    <name evidence="6" type="ORF">GCM10010253_25680</name>
</gene>
<dbReference type="InterPro" id="IPR011658">
    <property type="entry name" value="PA14_dom"/>
</dbReference>
<protein>
    <recommendedName>
        <fullName evidence="8">PA14 domain-containing protein</fullName>
    </recommendedName>
</protein>
<proteinExistence type="predicted"/>
<evidence type="ECO:0000259" key="4">
    <source>
        <dbReference type="PROSITE" id="PS50853"/>
    </source>
</evidence>
<evidence type="ECO:0008006" key="8">
    <source>
        <dbReference type="Google" id="ProtNLM"/>
    </source>
</evidence>
<dbReference type="SMART" id="SM00060">
    <property type="entry name" value="FN3"/>
    <property type="match status" value="3"/>
</dbReference>
<sequence>MIDIGRRTGLKDLMNPARRMTATALVLTTAGGVLYTTAVPASAAVSCTSPVFKRQFFANTTFSGTPKKTDCDSAVDQNWGTGAPVSGVPSDYFGVRWSVTRDFGSGGPFTFTASARDGMRVYLDGVRKIDVWKNGSATVKKTVNVTIPKGKHTLRFDYVNWTGAANVSFAYTPRTSATYDKVKPLAPTGTAVSYNSSTGAAKVTWSRNQEMDLANYRVYRRLKGTPYGSKQLATTTGRSYTDSTLPRTGATYYYEVRAVDKAGHVSVGSADKPVTTIDRTPPAAPFLEWDSCPADQPYAAPQLVTTPKNAADIARYEMQRLDAATKSWSTIYSGTKGAICDTGYRADGSKVTYRGRARDAAGNWSAYSAATTFTTPDLTPPAAVTGLRAEYRSGVPHLVWSPVTDAASYQVLQYDPATGGYSDARPAGTPGTRTDVVPRQSAAVADSYRYAVRAVDAKGNAAAPVEITLKMADRPEAIPAFKTTATRFDEGVMVAWSGVDPWTVDERPLPTYKIIRTDTATGETAVVDQCKPFTSVDQPLTAPDTYWTWADDDAPLSARKQVNGSCWDVGGKSETTYEYRVVTTDRYGKASQPGPPAKATTPDTRRPAPVENLTAERVPLGVRLTWTPPADTDVRGYHVWQGVTDPESGETVWKENCWFGSSLADTEILCPTVADGATHVYKVAATDDRLLHDDNPLDVLHPAEVSVTLPDTRPPGWTETDVREGQYPNLYVGCSESSGLGDCSRFTDYRVERWDPATASYATLTEGTTGDAAFFMDTTVHEDRLGLYYYRVVRLDAAGAEAATRSTAYGIWDSWL</sequence>